<accession>A0A317Y275</accession>
<proteinExistence type="predicted"/>
<evidence type="ECO:0000313" key="1">
    <source>
        <dbReference type="EMBL" id="PWZ52738.1"/>
    </source>
</evidence>
<dbReference type="Proteomes" id="UP000251960">
    <property type="component" value="Chromosome 1"/>
</dbReference>
<dbReference type="AlphaFoldDB" id="A0A317Y275"/>
<sequence length="85" mass="9700">MLLANWLRALPGHVEWVVLEGAYLRSSMALWQMVSHFDEIDVAVIAEGYTAGWSEEELDIIEEQVRPYARSLASWVDVKLLLTNP</sequence>
<protein>
    <submittedName>
        <fullName evidence="1">Uncharacterized protein</fullName>
    </submittedName>
</protein>
<dbReference type="EMBL" id="NCVQ01000001">
    <property type="protein sequence ID" value="PWZ52738.1"/>
    <property type="molecule type" value="Genomic_DNA"/>
</dbReference>
<reference evidence="1" key="1">
    <citation type="journal article" date="2018" name="Nat. Genet.">
        <title>Extensive intraspecific gene order and gene structural variations between Mo17 and other maize genomes.</title>
        <authorList>
            <person name="Sun S."/>
            <person name="Zhou Y."/>
            <person name="Chen J."/>
            <person name="Shi J."/>
            <person name="Zhao H."/>
            <person name="Zhao H."/>
            <person name="Song W."/>
            <person name="Zhang M."/>
            <person name="Cui Y."/>
            <person name="Dong X."/>
            <person name="Liu H."/>
            <person name="Ma X."/>
            <person name="Jiao Y."/>
            <person name="Wang B."/>
            <person name="Wei X."/>
            <person name="Stein J.C."/>
            <person name="Glaubitz J.C."/>
            <person name="Lu F."/>
            <person name="Yu G."/>
            <person name="Liang C."/>
            <person name="Fengler K."/>
            <person name="Li B."/>
            <person name="Rafalski A."/>
            <person name="Schnable P.S."/>
            <person name="Ware D.H."/>
            <person name="Buckler E.S."/>
            <person name="Lai J."/>
        </authorList>
    </citation>
    <scope>NUCLEOTIDE SEQUENCE [LARGE SCALE GENOMIC DNA]</scope>
    <source>
        <tissue evidence="1">Seedling</tissue>
    </source>
</reference>
<name>A0A317Y275_MAIZE</name>
<gene>
    <name evidence="1" type="ORF">Zm00014a_013615</name>
</gene>
<dbReference type="ExpressionAtlas" id="A0A317Y275">
    <property type="expression patterns" value="baseline"/>
</dbReference>
<organism evidence="1">
    <name type="scientific">Zea mays</name>
    <name type="common">Maize</name>
    <dbReference type="NCBI Taxonomy" id="4577"/>
    <lineage>
        <taxon>Eukaryota</taxon>
        <taxon>Viridiplantae</taxon>
        <taxon>Streptophyta</taxon>
        <taxon>Embryophyta</taxon>
        <taxon>Tracheophyta</taxon>
        <taxon>Spermatophyta</taxon>
        <taxon>Magnoliopsida</taxon>
        <taxon>Liliopsida</taxon>
        <taxon>Poales</taxon>
        <taxon>Poaceae</taxon>
        <taxon>PACMAD clade</taxon>
        <taxon>Panicoideae</taxon>
        <taxon>Andropogonodae</taxon>
        <taxon>Andropogoneae</taxon>
        <taxon>Tripsacinae</taxon>
        <taxon>Zea</taxon>
    </lineage>
</organism>
<comment type="caution">
    <text evidence="1">The sequence shown here is derived from an EMBL/GenBank/DDBJ whole genome shotgun (WGS) entry which is preliminary data.</text>
</comment>